<organism evidence="14 15">
    <name type="scientific">Drosophila guanche</name>
    <name type="common">Fruit fly</name>
    <dbReference type="NCBI Taxonomy" id="7266"/>
    <lineage>
        <taxon>Eukaryota</taxon>
        <taxon>Metazoa</taxon>
        <taxon>Ecdysozoa</taxon>
        <taxon>Arthropoda</taxon>
        <taxon>Hexapoda</taxon>
        <taxon>Insecta</taxon>
        <taxon>Pterygota</taxon>
        <taxon>Neoptera</taxon>
        <taxon>Endopterygota</taxon>
        <taxon>Diptera</taxon>
        <taxon>Brachycera</taxon>
        <taxon>Muscomorpha</taxon>
        <taxon>Ephydroidea</taxon>
        <taxon>Drosophilidae</taxon>
        <taxon>Drosophila</taxon>
        <taxon>Sophophora</taxon>
    </lineage>
</organism>
<evidence type="ECO:0000256" key="5">
    <source>
        <dbReference type="ARBA" id="ARBA00022729"/>
    </source>
</evidence>
<evidence type="ECO:0000256" key="11">
    <source>
        <dbReference type="ARBA" id="ARBA00023295"/>
    </source>
</evidence>
<dbReference type="AlphaFoldDB" id="A0A3B0K177"/>
<keyword evidence="7" id="KW-0443">Lipid metabolism</keyword>
<dbReference type="PANTHER" id="PTHR11452:SF86">
    <property type="entry name" value="ALPHA-GALACTOSIDASE"/>
    <property type="match status" value="1"/>
</dbReference>
<dbReference type="GO" id="GO:0016480">
    <property type="term" value="P:negative regulation of transcription by RNA polymerase III"/>
    <property type="evidence" value="ECO:0007669"/>
    <property type="project" value="InterPro"/>
</dbReference>
<dbReference type="InterPro" id="IPR015257">
    <property type="entry name" value="Maf1"/>
</dbReference>
<dbReference type="PRINTS" id="PR00740">
    <property type="entry name" value="GLHYDRLASE27"/>
</dbReference>
<keyword evidence="8 12" id="KW-1015">Disulfide bond</keyword>
<protein>
    <recommendedName>
        <fullName evidence="12">Alpha-galactosidase</fullName>
        <ecNumber evidence="12">3.2.1.-</ecNumber>
    </recommendedName>
</protein>
<dbReference type="SUPFAM" id="SSF51011">
    <property type="entry name" value="Glycosyl hydrolase domain"/>
    <property type="match status" value="1"/>
</dbReference>
<feature type="domain" description="Alpha galactosidase A C-terminal" evidence="13">
    <location>
        <begin position="472"/>
        <end position="560"/>
    </location>
</feature>
<keyword evidence="5" id="KW-0732">Signal</keyword>
<keyword evidence="11 12" id="KW-0326">Glycosidase</keyword>
<accession>A0A3B0K177</accession>
<keyword evidence="6 12" id="KW-0378">Hydrolase</keyword>
<dbReference type="Gene3D" id="3.40.1000.50">
    <property type="entry name" value="Repressor of RNA polymerase III transcription Maf1"/>
    <property type="match status" value="1"/>
</dbReference>
<dbReference type="GO" id="GO:0016139">
    <property type="term" value="P:glycoside catabolic process"/>
    <property type="evidence" value="ECO:0007669"/>
    <property type="project" value="TreeGrafter"/>
</dbReference>
<evidence type="ECO:0000256" key="8">
    <source>
        <dbReference type="ARBA" id="ARBA00023157"/>
    </source>
</evidence>
<dbReference type="GO" id="GO:0019377">
    <property type="term" value="P:glycolipid catabolic process"/>
    <property type="evidence" value="ECO:0007669"/>
    <property type="project" value="UniProtKB-ARBA"/>
</dbReference>
<dbReference type="FunFam" id="3.20.20.70:FF:000070">
    <property type="entry name" value="Alpha-galactosidase"/>
    <property type="match status" value="1"/>
</dbReference>
<proteinExistence type="inferred from homology"/>
<keyword evidence="15" id="KW-1185">Reference proteome</keyword>
<dbReference type="InterPro" id="IPR013780">
    <property type="entry name" value="Glyco_hydro_b"/>
</dbReference>
<keyword evidence="9" id="KW-0325">Glycoprotein</keyword>
<evidence type="ECO:0000256" key="1">
    <source>
        <dbReference type="ARBA" id="ARBA00004371"/>
    </source>
</evidence>
<dbReference type="Gene3D" id="2.60.40.1180">
    <property type="entry name" value="Golgi alpha-mannosidase II"/>
    <property type="match status" value="1"/>
</dbReference>
<gene>
    <name evidence="14" type="ORF">DGUA_6G013287</name>
</gene>
<dbReference type="GO" id="GO:0016020">
    <property type="term" value="C:membrane"/>
    <property type="evidence" value="ECO:0007669"/>
    <property type="project" value="GOC"/>
</dbReference>
<dbReference type="InterPro" id="IPR002241">
    <property type="entry name" value="Glyco_hydro_27"/>
</dbReference>
<evidence type="ECO:0000256" key="7">
    <source>
        <dbReference type="ARBA" id="ARBA00023098"/>
    </source>
</evidence>
<dbReference type="Gene3D" id="3.20.20.70">
    <property type="entry name" value="Aldolase class I"/>
    <property type="match status" value="1"/>
</dbReference>
<dbReference type="Proteomes" id="UP000268350">
    <property type="component" value="Unassembled WGS sequence"/>
</dbReference>
<dbReference type="InterPro" id="IPR017853">
    <property type="entry name" value="GH"/>
</dbReference>
<comment type="similarity">
    <text evidence="2">Belongs to the MAF1 family.</text>
</comment>
<dbReference type="InterPro" id="IPR013785">
    <property type="entry name" value="Aldolase_TIM"/>
</dbReference>
<dbReference type="OrthoDB" id="5795902at2759"/>
<evidence type="ECO:0000313" key="14">
    <source>
        <dbReference type="EMBL" id="SPP81610.1"/>
    </source>
</evidence>
<evidence type="ECO:0000313" key="15">
    <source>
        <dbReference type="Proteomes" id="UP000268350"/>
    </source>
</evidence>
<comment type="similarity">
    <text evidence="3 12">Belongs to the glycosyl hydrolase 27 family.</text>
</comment>
<evidence type="ECO:0000256" key="3">
    <source>
        <dbReference type="ARBA" id="ARBA00009743"/>
    </source>
</evidence>
<comment type="subcellular location">
    <subcellularLocation>
        <location evidence="1">Lysosome</location>
    </subcellularLocation>
</comment>
<name>A0A3B0K177_DROGU</name>
<evidence type="ECO:0000256" key="10">
    <source>
        <dbReference type="ARBA" id="ARBA00023228"/>
    </source>
</evidence>
<dbReference type="Pfam" id="PF17450">
    <property type="entry name" value="Melibiase_2_C"/>
    <property type="match status" value="1"/>
</dbReference>
<dbReference type="GO" id="GO:0005764">
    <property type="term" value="C:lysosome"/>
    <property type="evidence" value="ECO:0007669"/>
    <property type="project" value="UniProtKB-SubCell"/>
</dbReference>
<dbReference type="EC" id="3.2.1.-" evidence="12"/>
<dbReference type="STRING" id="7266.A0A3B0K177"/>
<dbReference type="FunFam" id="2.60.40.1180:FF:000032">
    <property type="entry name" value="Alpha-galactosidase"/>
    <property type="match status" value="1"/>
</dbReference>
<evidence type="ECO:0000256" key="9">
    <source>
        <dbReference type="ARBA" id="ARBA00023180"/>
    </source>
</evidence>
<comment type="subunit">
    <text evidence="4 12">Homodimer.</text>
</comment>
<dbReference type="SUPFAM" id="SSF51445">
    <property type="entry name" value="(Trans)glycosidases"/>
    <property type="match status" value="1"/>
</dbReference>
<sequence>MKLLESSRFEAINNALSIHTSGVTIFGRIESYSCKMVAADKALYKRFTAETHGHDLQALSPPQTLADFSPNFCRNSQSGDEGIILCDTISRKTLFYLIATLNASFEPDYDFSDAKSHEFSKEPSLQWVMNSIHSNLSALAGDQYQVLRQPLWSAVDDEILSMFAAPWIIILLSTTCYSLDNGLAKTPPMGWLSWERFRCNTDCVNDPDNCISEKLFQTMTDLIVADGYATAGYEYINIDDCWLEKHRGHDGKLLADHQRFPNGIKALSDYIHSRGLKFGIYEDYGNFTCAGYPGIIGYEQEDAFQFAEWNVDYVKLDGCYSLPHEMDLGYSKFGKLLNSTGKAMVYSCSWPVYQIYAGIQPNFSAVKTYCNLWRNYDDIQDSWTSVENIIDYYGNNQDLIAPNAGPGHWNDPDMLIIGNFGLSYEQAKTQFAIWSILAAPLLMSVDLRTIRPQFKRILQNRKIIAVDQDPLGIQGRRIYKHKGIEIWSKPIGPLFNNFYSYAIAFINRRSDGTPSDISVTLKELGLIHFYGYRVEDLYENVDYGVLYPNTKIKVKVNPSGVVMLKGEVQLPNEM</sequence>
<dbReference type="Pfam" id="PF09174">
    <property type="entry name" value="Maf1"/>
    <property type="match status" value="1"/>
</dbReference>
<dbReference type="EMBL" id="OUUW01000006">
    <property type="protein sequence ID" value="SPP81610.1"/>
    <property type="molecule type" value="Genomic_DNA"/>
</dbReference>
<dbReference type="GO" id="GO:0004557">
    <property type="term" value="F:alpha-galactosidase activity"/>
    <property type="evidence" value="ECO:0007669"/>
    <property type="project" value="TreeGrafter"/>
</dbReference>
<dbReference type="CDD" id="cd14792">
    <property type="entry name" value="GH27"/>
    <property type="match status" value="1"/>
</dbReference>
<evidence type="ECO:0000256" key="2">
    <source>
        <dbReference type="ARBA" id="ARBA00006231"/>
    </source>
</evidence>
<dbReference type="Pfam" id="PF16499">
    <property type="entry name" value="Melibiase_2"/>
    <property type="match status" value="1"/>
</dbReference>
<evidence type="ECO:0000256" key="6">
    <source>
        <dbReference type="ARBA" id="ARBA00022801"/>
    </source>
</evidence>
<evidence type="ECO:0000259" key="13">
    <source>
        <dbReference type="Pfam" id="PF17450"/>
    </source>
</evidence>
<evidence type="ECO:0000256" key="12">
    <source>
        <dbReference type="RuleBase" id="RU361168"/>
    </source>
</evidence>
<evidence type="ECO:0000256" key="4">
    <source>
        <dbReference type="ARBA" id="ARBA00011738"/>
    </source>
</evidence>
<dbReference type="InterPro" id="IPR035373">
    <property type="entry name" value="Melibiase/NAGA_C"/>
</dbReference>
<dbReference type="InterPro" id="IPR038564">
    <property type="entry name" value="Maf1_sf"/>
</dbReference>
<dbReference type="GO" id="GO:0009311">
    <property type="term" value="P:oligosaccharide metabolic process"/>
    <property type="evidence" value="ECO:0007669"/>
    <property type="project" value="TreeGrafter"/>
</dbReference>
<dbReference type="PANTHER" id="PTHR11452">
    <property type="entry name" value="ALPHA-GALACTOSIDASE/ALPHA-N-ACETYLGALACTOSAMINIDASE"/>
    <property type="match status" value="1"/>
</dbReference>
<keyword evidence="10" id="KW-0458">Lysosome</keyword>
<reference evidence="15" key="1">
    <citation type="submission" date="2018-01" db="EMBL/GenBank/DDBJ databases">
        <authorList>
            <person name="Alioto T."/>
            <person name="Alioto T."/>
        </authorList>
    </citation>
    <scope>NUCLEOTIDE SEQUENCE [LARGE SCALE GENOMIC DNA]</scope>
</reference>